<dbReference type="Proteomes" id="UP000297890">
    <property type="component" value="Unassembled WGS sequence"/>
</dbReference>
<dbReference type="InterPro" id="IPR003439">
    <property type="entry name" value="ABC_transporter-like_ATP-bd"/>
</dbReference>
<feature type="domain" description="ABC transporter" evidence="4">
    <location>
        <begin position="8"/>
        <end position="240"/>
    </location>
</feature>
<dbReference type="RefSeq" id="WP_135281096.1">
    <property type="nucleotide sequence ID" value="NZ_SRIO01000004.1"/>
</dbReference>
<evidence type="ECO:0000313" key="5">
    <source>
        <dbReference type="EMBL" id="TFZ83216.1"/>
    </source>
</evidence>
<dbReference type="PANTHER" id="PTHR42734">
    <property type="entry name" value="METAL TRANSPORT SYSTEM ATP-BINDING PROTEIN TM_0124-RELATED"/>
    <property type="match status" value="1"/>
</dbReference>
<keyword evidence="6" id="KW-1185">Reference proteome</keyword>
<dbReference type="Gene3D" id="3.40.50.300">
    <property type="entry name" value="P-loop containing nucleotide triphosphate hydrolases"/>
    <property type="match status" value="1"/>
</dbReference>
<accession>A0A4Z0F9V8</accession>
<keyword evidence="1" id="KW-0813">Transport</keyword>
<dbReference type="PROSITE" id="PS50893">
    <property type="entry name" value="ABC_TRANSPORTER_2"/>
    <property type="match status" value="1"/>
</dbReference>
<reference evidence="5 6" key="1">
    <citation type="journal article" date="2019" name="ISME J.">
        <title>Candidatus Macondimonas diazotrophica, a novel gammaproteobacterial genus dominating crude-oil-contaminated coastal sediments.</title>
        <authorList>
            <person name="Karthikeyan S."/>
            <person name="Konstantinidis K."/>
        </authorList>
    </citation>
    <scope>NUCLEOTIDE SEQUENCE [LARGE SCALE GENOMIC DNA]</scope>
    <source>
        <strain evidence="5 6">KTK01</strain>
    </source>
</reference>
<dbReference type="GO" id="GO:0016887">
    <property type="term" value="F:ATP hydrolysis activity"/>
    <property type="evidence" value="ECO:0007669"/>
    <property type="project" value="InterPro"/>
</dbReference>
<evidence type="ECO:0000256" key="3">
    <source>
        <dbReference type="ARBA" id="ARBA00022840"/>
    </source>
</evidence>
<sequence length="252" mass="27195">MSADTPAIRTRNLGFAHAGRAAVLQAIDLTVKSGEFLGILGPNGAGKSSLVQLLAGVIAPSGGDIEVFDRPLREMRAHIGYVPQRPPQVTHVPVTVSALVQLGCLQGWGSLGRARAIDRQRARTAMIEMELTELAPRLLRELSGGELQRALLARALAADPALLLLDEPTAHIDPAAETRIWTLLRRMTPARTVVVVSHDPALLRMHADRIALLNGRLRLIEPDALDAAALQWAYSRHPEMQSTAAHFPEIAG</sequence>
<dbReference type="InterPro" id="IPR003593">
    <property type="entry name" value="AAA+_ATPase"/>
</dbReference>
<gene>
    <name evidence="5" type="ORF">E4680_03940</name>
</gene>
<dbReference type="AlphaFoldDB" id="A0A4Z0F9V8"/>
<keyword evidence="2" id="KW-0547">Nucleotide-binding</keyword>
<comment type="caution">
    <text evidence="5">The sequence shown here is derived from an EMBL/GenBank/DDBJ whole genome shotgun (WGS) entry which is preliminary data.</text>
</comment>
<evidence type="ECO:0000259" key="4">
    <source>
        <dbReference type="PROSITE" id="PS50893"/>
    </source>
</evidence>
<evidence type="ECO:0000313" key="6">
    <source>
        <dbReference type="Proteomes" id="UP000297890"/>
    </source>
</evidence>
<name>A0A4Z0F9V8_9GAMM</name>
<dbReference type="OrthoDB" id="9806726at2"/>
<dbReference type="InterPro" id="IPR027417">
    <property type="entry name" value="P-loop_NTPase"/>
</dbReference>
<evidence type="ECO:0000256" key="2">
    <source>
        <dbReference type="ARBA" id="ARBA00022741"/>
    </source>
</evidence>
<proteinExistence type="predicted"/>
<protein>
    <submittedName>
        <fullName evidence="5">ATP-binding cassette domain-containing protein</fullName>
    </submittedName>
</protein>
<evidence type="ECO:0000256" key="1">
    <source>
        <dbReference type="ARBA" id="ARBA00022448"/>
    </source>
</evidence>
<keyword evidence="3 5" id="KW-0067">ATP-binding</keyword>
<dbReference type="GO" id="GO:0005524">
    <property type="term" value="F:ATP binding"/>
    <property type="evidence" value="ECO:0007669"/>
    <property type="project" value="UniProtKB-KW"/>
</dbReference>
<dbReference type="InterPro" id="IPR017871">
    <property type="entry name" value="ABC_transporter-like_CS"/>
</dbReference>
<dbReference type="SMART" id="SM00382">
    <property type="entry name" value="AAA"/>
    <property type="match status" value="1"/>
</dbReference>
<dbReference type="Pfam" id="PF00005">
    <property type="entry name" value="ABC_tran"/>
    <property type="match status" value="1"/>
</dbReference>
<organism evidence="5 6">
    <name type="scientific">Candidatus Macondimonas diazotrophica</name>
    <dbReference type="NCBI Taxonomy" id="2305248"/>
    <lineage>
        <taxon>Bacteria</taxon>
        <taxon>Pseudomonadati</taxon>
        <taxon>Pseudomonadota</taxon>
        <taxon>Gammaproteobacteria</taxon>
        <taxon>Chromatiales</taxon>
        <taxon>Ectothiorhodospiraceae</taxon>
        <taxon>Candidatus Macondimonas</taxon>
    </lineage>
</organism>
<dbReference type="EMBL" id="SRIO01000004">
    <property type="protein sequence ID" value="TFZ83216.1"/>
    <property type="molecule type" value="Genomic_DNA"/>
</dbReference>
<dbReference type="InterPro" id="IPR050153">
    <property type="entry name" value="Metal_Ion_Import_ABC"/>
</dbReference>
<dbReference type="PROSITE" id="PS00211">
    <property type="entry name" value="ABC_TRANSPORTER_1"/>
    <property type="match status" value="1"/>
</dbReference>
<dbReference type="SUPFAM" id="SSF52540">
    <property type="entry name" value="P-loop containing nucleoside triphosphate hydrolases"/>
    <property type="match status" value="1"/>
</dbReference>